<accession>A0ABY7B4K1</accession>
<name>A0ABY7B4K1_9PSEU</name>
<dbReference type="EMBL" id="CP113836">
    <property type="protein sequence ID" value="WAL67247.1"/>
    <property type="molecule type" value="Genomic_DNA"/>
</dbReference>
<protein>
    <recommendedName>
        <fullName evidence="3">Hemerythrin domain-containing protein</fullName>
    </recommendedName>
</protein>
<organism evidence="1 2">
    <name type="scientific">Amycolatopsis cynarae</name>
    <dbReference type="NCBI Taxonomy" id="2995223"/>
    <lineage>
        <taxon>Bacteria</taxon>
        <taxon>Bacillati</taxon>
        <taxon>Actinomycetota</taxon>
        <taxon>Actinomycetes</taxon>
        <taxon>Pseudonocardiales</taxon>
        <taxon>Pseudonocardiaceae</taxon>
        <taxon>Amycolatopsis</taxon>
    </lineage>
</organism>
<gene>
    <name evidence="1" type="ORF">ORV05_05525</name>
</gene>
<evidence type="ECO:0000313" key="1">
    <source>
        <dbReference type="EMBL" id="WAL67247.1"/>
    </source>
</evidence>
<evidence type="ECO:0008006" key="3">
    <source>
        <dbReference type="Google" id="ProtNLM"/>
    </source>
</evidence>
<dbReference type="Proteomes" id="UP001163203">
    <property type="component" value="Chromosome"/>
</dbReference>
<reference evidence="1" key="1">
    <citation type="submission" date="2022-11" db="EMBL/GenBank/DDBJ databases">
        <authorList>
            <person name="Mo P."/>
        </authorList>
    </citation>
    <scope>NUCLEOTIDE SEQUENCE</scope>
    <source>
        <strain evidence="1">HUAS 11-8</strain>
    </source>
</reference>
<proteinExistence type="predicted"/>
<evidence type="ECO:0000313" key="2">
    <source>
        <dbReference type="Proteomes" id="UP001163203"/>
    </source>
</evidence>
<keyword evidence="2" id="KW-1185">Reference proteome</keyword>
<dbReference type="RefSeq" id="WP_268757369.1">
    <property type="nucleotide sequence ID" value="NZ_CP113836.1"/>
</dbReference>
<sequence length="171" mass="19175">MSWTDFHRRREICDEVIRQAARDPRARLPFAEIPGAREYFRDEEELLLALHYRWAQVLSGHLRTELTELGGDTDRVDAATRAWRKAVARHTTLREVLDANLARHPALRARHEAELRMLAVAAGLAGPAEPADEVTKIGAAFAALLRHAPALEPAKPRNRVSALLRMLVPSA</sequence>